<dbReference type="RefSeq" id="XP_018224525.1">
    <property type="nucleotide sequence ID" value="XM_018371730.1"/>
</dbReference>
<evidence type="ECO:0000259" key="2">
    <source>
        <dbReference type="Pfam" id="PF06747"/>
    </source>
</evidence>
<feature type="domain" description="CHCH" evidence="2">
    <location>
        <begin position="25"/>
        <end position="61"/>
    </location>
</feature>
<gene>
    <name evidence="3" type="ORF">T552_03219</name>
</gene>
<protein>
    <recommendedName>
        <fullName evidence="2">CHCH domain-containing protein</fullName>
    </recommendedName>
</protein>
<dbReference type="GO" id="GO:0003735">
    <property type="term" value="F:structural constituent of ribosome"/>
    <property type="evidence" value="ECO:0007669"/>
    <property type="project" value="InterPro"/>
</dbReference>
<dbReference type="OrthoDB" id="2210at2759"/>
<dbReference type="SUPFAM" id="SSF47072">
    <property type="entry name" value="Cysteine alpha-hairpin motif"/>
    <property type="match status" value="1"/>
</dbReference>
<comment type="caution">
    <text evidence="3">The sequence shown here is derived from an EMBL/GenBank/DDBJ whole genome shotgun (WGS) entry which is preliminary data.</text>
</comment>
<reference evidence="4" key="1">
    <citation type="journal article" date="2016" name="Nat. Commun.">
        <title>Genome analysis of three Pneumocystis species reveals adaptation mechanisms to life exclusively in mammalian hosts.</title>
        <authorList>
            <person name="Ma L."/>
            <person name="Chen Z."/>
            <person name="Huang D.W."/>
            <person name="Kutty G."/>
            <person name="Ishihara M."/>
            <person name="Wang H."/>
            <person name="Abouelleil A."/>
            <person name="Bishop L."/>
            <person name="Davey E."/>
            <person name="Deng R."/>
            <person name="Deng X."/>
            <person name="Fan L."/>
            <person name="Fantoni G."/>
            <person name="Fitzgerald M."/>
            <person name="Gogineni E."/>
            <person name="Goldberg J.M."/>
            <person name="Handley G."/>
            <person name="Hu X."/>
            <person name="Huber C."/>
            <person name="Jiao X."/>
            <person name="Jones K."/>
            <person name="Levin J.Z."/>
            <person name="Liu Y."/>
            <person name="Macdonald P."/>
            <person name="Melnikov A."/>
            <person name="Raley C."/>
            <person name="Sassi M."/>
            <person name="Sherman B.T."/>
            <person name="Song X."/>
            <person name="Sykes S."/>
            <person name="Tran B."/>
            <person name="Walsh L."/>
            <person name="Xia Y."/>
            <person name="Yang J."/>
            <person name="Young S."/>
            <person name="Zeng Q."/>
            <person name="Zheng X."/>
            <person name="Stephens R."/>
            <person name="Nusbaum C."/>
            <person name="Birren B.W."/>
            <person name="Azadi P."/>
            <person name="Lempicki R.A."/>
            <person name="Cuomo C.A."/>
            <person name="Kovacs J.A."/>
        </authorList>
    </citation>
    <scope>NUCLEOTIDE SEQUENCE [LARGE SCALE GENOMIC DNA]</scope>
    <source>
        <strain evidence="4">B80</strain>
    </source>
</reference>
<proteinExistence type="predicted"/>
<sequence>MSVIPHFRLKKLRVKPQRNRTISPCMTEMSAMLGCWATHGGEPDVIACKAFVDALENCMKEKTQKIQTVNTINYHLSRLKKWL</sequence>
<organism evidence="3 4">
    <name type="scientific">Pneumocystis carinii (strain B80)</name>
    <name type="common">Rat pneumocystis pneumonia agent</name>
    <name type="synonym">Pneumocystis carinii f. sp. carinii</name>
    <dbReference type="NCBI Taxonomy" id="1408658"/>
    <lineage>
        <taxon>Eukaryota</taxon>
        <taxon>Fungi</taxon>
        <taxon>Dikarya</taxon>
        <taxon>Ascomycota</taxon>
        <taxon>Taphrinomycotina</taxon>
        <taxon>Pneumocystomycetes</taxon>
        <taxon>Pneumocystaceae</taxon>
        <taxon>Pneumocystis</taxon>
    </lineage>
</organism>
<name>A0A0W4ZC41_PNEC8</name>
<evidence type="ECO:0000313" key="4">
    <source>
        <dbReference type="Proteomes" id="UP000054454"/>
    </source>
</evidence>
<dbReference type="EMBL" id="LFVZ01000015">
    <property type="protein sequence ID" value="KTW25945.1"/>
    <property type="molecule type" value="Genomic_DNA"/>
</dbReference>
<dbReference type="InterPro" id="IPR009069">
    <property type="entry name" value="Cys_alpha_HP_mot_SF"/>
</dbReference>
<evidence type="ECO:0000256" key="1">
    <source>
        <dbReference type="ARBA" id="ARBA00023157"/>
    </source>
</evidence>
<dbReference type="Pfam" id="PF06747">
    <property type="entry name" value="CHCH"/>
    <property type="match status" value="1"/>
</dbReference>
<dbReference type="GO" id="GO:0005763">
    <property type="term" value="C:mitochondrial small ribosomal subunit"/>
    <property type="evidence" value="ECO:0007669"/>
    <property type="project" value="TreeGrafter"/>
</dbReference>
<dbReference type="PANTHER" id="PTHR28066">
    <property type="entry name" value="37S RIBOSOMAL PROTEIN MRP10, MITOCHONDRIAL"/>
    <property type="match status" value="1"/>
</dbReference>
<dbReference type="GO" id="GO:0032543">
    <property type="term" value="P:mitochondrial translation"/>
    <property type="evidence" value="ECO:0007669"/>
    <property type="project" value="InterPro"/>
</dbReference>
<dbReference type="PROSITE" id="PS51808">
    <property type="entry name" value="CHCH"/>
    <property type="match status" value="1"/>
</dbReference>
<dbReference type="Proteomes" id="UP000054454">
    <property type="component" value="Unassembled WGS sequence"/>
</dbReference>
<keyword evidence="4" id="KW-1185">Reference proteome</keyword>
<accession>A0A0W4ZC41</accession>
<dbReference type="VEuPathDB" id="FungiDB:T552_03219"/>
<dbReference type="AlphaFoldDB" id="A0A0W4ZC41"/>
<dbReference type="InterPro" id="IPR017264">
    <property type="entry name" value="Ribosomal_mS37_fun"/>
</dbReference>
<keyword evidence="1" id="KW-1015">Disulfide bond</keyword>
<dbReference type="GeneID" id="28937933"/>
<dbReference type="PANTHER" id="PTHR28066:SF1">
    <property type="entry name" value="SMALL RIBOSOMAL SUBUNIT PROTEIN MS37"/>
    <property type="match status" value="1"/>
</dbReference>
<evidence type="ECO:0000313" key="3">
    <source>
        <dbReference type="EMBL" id="KTW25945.1"/>
    </source>
</evidence>
<dbReference type="InterPro" id="IPR010625">
    <property type="entry name" value="CHCH"/>
</dbReference>